<evidence type="ECO:0000256" key="2">
    <source>
        <dbReference type="ARBA" id="ARBA00005912"/>
    </source>
</evidence>
<accession>A0A1G7PCT6</accession>
<dbReference type="PANTHER" id="PTHR20982:SF3">
    <property type="entry name" value="MITOCHONDRIAL RIBOSOME RECYCLING FACTOR PSEUDO 1"/>
    <property type="match status" value="1"/>
</dbReference>
<proteinExistence type="inferred from homology"/>
<dbReference type="Gene3D" id="3.30.1360.40">
    <property type="match status" value="1"/>
</dbReference>
<evidence type="ECO:0000259" key="7">
    <source>
        <dbReference type="Pfam" id="PF01765"/>
    </source>
</evidence>
<dbReference type="PANTHER" id="PTHR20982">
    <property type="entry name" value="RIBOSOME RECYCLING FACTOR"/>
    <property type="match status" value="1"/>
</dbReference>
<dbReference type="HAMAP" id="MF_00040">
    <property type="entry name" value="RRF"/>
    <property type="match status" value="1"/>
</dbReference>
<evidence type="ECO:0000256" key="5">
    <source>
        <dbReference type="ARBA" id="ARBA00025050"/>
    </source>
</evidence>
<evidence type="ECO:0000256" key="6">
    <source>
        <dbReference type="HAMAP-Rule" id="MF_00040"/>
    </source>
</evidence>
<dbReference type="InterPro" id="IPR002661">
    <property type="entry name" value="Ribosome_recyc_fac"/>
</dbReference>
<dbReference type="SUPFAM" id="SSF55194">
    <property type="entry name" value="Ribosome recycling factor, RRF"/>
    <property type="match status" value="1"/>
</dbReference>
<dbReference type="Gene3D" id="1.10.132.20">
    <property type="entry name" value="Ribosome-recycling factor"/>
    <property type="match status" value="1"/>
</dbReference>
<keyword evidence="3 6" id="KW-0963">Cytoplasm</keyword>
<dbReference type="EMBL" id="LT629690">
    <property type="protein sequence ID" value="SDF83937.1"/>
    <property type="molecule type" value="Genomic_DNA"/>
</dbReference>
<feature type="domain" description="Ribosome recycling factor" evidence="7">
    <location>
        <begin position="30"/>
        <end position="192"/>
    </location>
</feature>
<dbReference type="GO" id="GO:0005737">
    <property type="term" value="C:cytoplasm"/>
    <property type="evidence" value="ECO:0007669"/>
    <property type="project" value="UniProtKB-SubCell"/>
</dbReference>
<keyword evidence="9" id="KW-1185">Reference proteome</keyword>
<protein>
    <recommendedName>
        <fullName evidence="6">Ribosome-recycling factor</fullName>
        <shortName evidence="6">RRF</shortName>
    </recommendedName>
    <alternativeName>
        <fullName evidence="6">Ribosome-releasing factor</fullName>
    </alternativeName>
</protein>
<evidence type="ECO:0000256" key="4">
    <source>
        <dbReference type="ARBA" id="ARBA00022917"/>
    </source>
</evidence>
<dbReference type="GO" id="GO:0043023">
    <property type="term" value="F:ribosomal large subunit binding"/>
    <property type="evidence" value="ECO:0007669"/>
    <property type="project" value="TreeGrafter"/>
</dbReference>
<evidence type="ECO:0000256" key="1">
    <source>
        <dbReference type="ARBA" id="ARBA00004496"/>
    </source>
</evidence>
<dbReference type="Pfam" id="PF01765">
    <property type="entry name" value="RRF"/>
    <property type="match status" value="1"/>
</dbReference>
<gene>
    <name evidence="6" type="primary">frr</name>
    <name evidence="8" type="ORF">SAMN05444167_3458</name>
</gene>
<dbReference type="FunFam" id="1.10.132.20:FF:000001">
    <property type="entry name" value="Ribosome-recycling factor"/>
    <property type="match status" value="1"/>
</dbReference>
<dbReference type="RefSeq" id="WP_083346246.1">
    <property type="nucleotide sequence ID" value="NZ_LT629690.1"/>
</dbReference>
<dbReference type="Proteomes" id="UP000182427">
    <property type="component" value="Chromosome I"/>
</dbReference>
<dbReference type="InterPro" id="IPR036191">
    <property type="entry name" value="RRF_sf"/>
</dbReference>
<dbReference type="NCBIfam" id="TIGR00496">
    <property type="entry name" value="frr"/>
    <property type="match status" value="1"/>
</dbReference>
<keyword evidence="4 6" id="KW-0648">Protein biosynthesis</keyword>
<dbReference type="GO" id="GO:0006415">
    <property type="term" value="P:translational termination"/>
    <property type="evidence" value="ECO:0007669"/>
    <property type="project" value="UniProtKB-UniRule"/>
</dbReference>
<reference evidence="8 9" key="1">
    <citation type="submission" date="2016-10" db="EMBL/GenBank/DDBJ databases">
        <authorList>
            <person name="de Groot N.N."/>
        </authorList>
    </citation>
    <scope>NUCLEOTIDE SEQUENCE [LARGE SCALE GENOMIC DNA]</scope>
    <source>
        <strain evidence="8 9">GAS232</strain>
    </source>
</reference>
<dbReference type="OrthoDB" id="9804006at2"/>
<evidence type="ECO:0000313" key="9">
    <source>
        <dbReference type="Proteomes" id="UP000182427"/>
    </source>
</evidence>
<evidence type="ECO:0000313" key="8">
    <source>
        <dbReference type="EMBL" id="SDF83937.1"/>
    </source>
</evidence>
<comment type="function">
    <text evidence="5 6">Responsible for the release of ribosomes from messenger RNA at the termination of protein biosynthesis. May increase the efficiency of translation by recycling ribosomes from one round of translation to another.</text>
</comment>
<dbReference type="FunFam" id="3.30.1360.40:FF:000001">
    <property type="entry name" value="Ribosome-recycling factor"/>
    <property type="match status" value="1"/>
</dbReference>
<dbReference type="InterPro" id="IPR023584">
    <property type="entry name" value="Ribosome_recyc_fac_dom"/>
</dbReference>
<evidence type="ECO:0000256" key="3">
    <source>
        <dbReference type="ARBA" id="ARBA00022490"/>
    </source>
</evidence>
<comment type="similarity">
    <text evidence="2 6">Belongs to the RRF family.</text>
</comment>
<comment type="subcellular location">
    <subcellularLocation>
        <location evidence="1 6">Cytoplasm</location>
    </subcellularLocation>
</comment>
<dbReference type="CDD" id="cd00520">
    <property type="entry name" value="RRF"/>
    <property type="match status" value="1"/>
</dbReference>
<sequence length="194" mass="21822">MASQMANIPALKDLHGQLSTRMTKAVEDFRTNLLAVRTGRASVHMLDNIRVDYYGSEMPINQLAQLSAPEPQQIVVQPFDVGTVGLIEKAIRTSGQGFNPMHDGKIIRVPIPPMTEERRRDAVKQLSGILEDHKTAIRNIRRDGNDSVKKSAKDKLISADDEKRATEEIQQMTDAQIKQLDDMFKVKEKELMTV</sequence>
<organism evidence="8 9">
    <name type="scientific">Terriglobus roseus</name>
    <dbReference type="NCBI Taxonomy" id="392734"/>
    <lineage>
        <taxon>Bacteria</taxon>
        <taxon>Pseudomonadati</taxon>
        <taxon>Acidobacteriota</taxon>
        <taxon>Terriglobia</taxon>
        <taxon>Terriglobales</taxon>
        <taxon>Acidobacteriaceae</taxon>
        <taxon>Terriglobus</taxon>
    </lineage>
</organism>
<dbReference type="AlphaFoldDB" id="A0A1G7PCT6"/>
<name>A0A1G7PCT6_9BACT</name>